<dbReference type="EMBL" id="BPLQ01006032">
    <property type="protein sequence ID" value="GIY19401.1"/>
    <property type="molecule type" value="Genomic_DNA"/>
</dbReference>
<comment type="caution">
    <text evidence="1">The sequence shown here is derived from an EMBL/GenBank/DDBJ whole genome shotgun (WGS) entry which is preliminary data.</text>
</comment>
<evidence type="ECO:0000313" key="1">
    <source>
        <dbReference type="EMBL" id="GIY19401.1"/>
    </source>
</evidence>
<gene>
    <name evidence="1" type="ORF">CDAR_414731</name>
</gene>
<reference evidence="1 2" key="1">
    <citation type="submission" date="2021-06" db="EMBL/GenBank/DDBJ databases">
        <title>Caerostris darwini draft genome.</title>
        <authorList>
            <person name="Kono N."/>
            <person name="Arakawa K."/>
        </authorList>
    </citation>
    <scope>NUCLEOTIDE SEQUENCE [LARGE SCALE GENOMIC DNA]</scope>
</reference>
<keyword evidence="2" id="KW-1185">Reference proteome</keyword>
<sequence>MRGVQVQLCKTEDAVWVTWIVRKMLMDVDFTIPPSIRAPLPILLRYTNEELGGRFWRSMPQDVLIHRWKTLFLHVVEVRPHSRPLICNIFVRSILLMIWLRNRDEDRRGGMARSLLTLFEEM</sequence>
<evidence type="ECO:0000313" key="2">
    <source>
        <dbReference type="Proteomes" id="UP001054837"/>
    </source>
</evidence>
<organism evidence="1 2">
    <name type="scientific">Caerostris darwini</name>
    <dbReference type="NCBI Taxonomy" id="1538125"/>
    <lineage>
        <taxon>Eukaryota</taxon>
        <taxon>Metazoa</taxon>
        <taxon>Ecdysozoa</taxon>
        <taxon>Arthropoda</taxon>
        <taxon>Chelicerata</taxon>
        <taxon>Arachnida</taxon>
        <taxon>Araneae</taxon>
        <taxon>Araneomorphae</taxon>
        <taxon>Entelegynae</taxon>
        <taxon>Araneoidea</taxon>
        <taxon>Araneidae</taxon>
        <taxon>Caerostris</taxon>
    </lineage>
</organism>
<dbReference type="AlphaFoldDB" id="A0AAV4RFD2"/>
<accession>A0AAV4RFD2</accession>
<proteinExistence type="predicted"/>
<name>A0AAV4RFD2_9ARAC</name>
<protein>
    <submittedName>
        <fullName evidence="1">Uncharacterized protein</fullName>
    </submittedName>
</protein>
<dbReference type="Proteomes" id="UP001054837">
    <property type="component" value="Unassembled WGS sequence"/>
</dbReference>